<sequence length="247" mass="27248">MKLQPMNIRSSITRSAHDNRGNIIDRALDAGLIVCSISALLALLLFLDAYEYIVVPGGSKTKSQNQVSTPSAPVTAPVSVPTESVSIPVPGVPSVPESVPASVHSPTSTTSHGSDITQTMDSLQQEIEKAQRLIEQKRLELESLSTTQVETLAESEGVDDTALKANTSSNIEEEKEEVIEEIVEKELGIDEFCPECIWLETSAHTCEARLRWIKRHYKTEEDAGKKILLDQGCRKKGTDGRRRRLRR</sequence>
<dbReference type="AlphaFoldDB" id="A0ABD3P277"/>
<feature type="region of interest" description="Disordered" evidence="1">
    <location>
        <begin position="89"/>
        <end position="116"/>
    </location>
</feature>
<reference evidence="3 4" key="1">
    <citation type="journal article" date="2020" name="G3 (Bethesda)">
        <title>Improved Reference Genome for Cyclotella cryptica CCMP332, a Model for Cell Wall Morphogenesis, Salinity Adaptation, and Lipid Production in Diatoms (Bacillariophyta).</title>
        <authorList>
            <person name="Roberts W.R."/>
            <person name="Downey K.M."/>
            <person name="Ruck E.C."/>
            <person name="Traller J.C."/>
            <person name="Alverson A.J."/>
        </authorList>
    </citation>
    <scope>NUCLEOTIDE SEQUENCE [LARGE SCALE GENOMIC DNA]</scope>
    <source>
        <strain evidence="3 4">CCMP332</strain>
    </source>
</reference>
<keyword evidence="2" id="KW-0812">Transmembrane</keyword>
<organism evidence="3 4">
    <name type="scientific">Cyclotella cryptica</name>
    <dbReference type="NCBI Taxonomy" id="29204"/>
    <lineage>
        <taxon>Eukaryota</taxon>
        <taxon>Sar</taxon>
        <taxon>Stramenopiles</taxon>
        <taxon>Ochrophyta</taxon>
        <taxon>Bacillariophyta</taxon>
        <taxon>Coscinodiscophyceae</taxon>
        <taxon>Thalassiosirophycidae</taxon>
        <taxon>Stephanodiscales</taxon>
        <taxon>Stephanodiscaceae</taxon>
        <taxon>Cyclotella</taxon>
    </lineage>
</organism>
<feature type="compositionally biased region" description="Polar residues" evidence="1">
    <location>
        <begin position="107"/>
        <end position="116"/>
    </location>
</feature>
<dbReference type="Proteomes" id="UP001516023">
    <property type="component" value="Unassembled WGS sequence"/>
</dbReference>
<feature type="compositionally biased region" description="Low complexity" evidence="1">
    <location>
        <begin position="89"/>
        <end position="106"/>
    </location>
</feature>
<keyword evidence="2" id="KW-0472">Membrane</keyword>
<evidence type="ECO:0000313" key="4">
    <source>
        <dbReference type="Proteomes" id="UP001516023"/>
    </source>
</evidence>
<accession>A0ABD3P277</accession>
<gene>
    <name evidence="3" type="ORF">HJC23_004162</name>
</gene>
<keyword evidence="4" id="KW-1185">Reference proteome</keyword>
<dbReference type="EMBL" id="JABMIG020000345">
    <property type="protein sequence ID" value="KAL3780570.1"/>
    <property type="molecule type" value="Genomic_DNA"/>
</dbReference>
<evidence type="ECO:0000256" key="2">
    <source>
        <dbReference type="SAM" id="Phobius"/>
    </source>
</evidence>
<evidence type="ECO:0000256" key="1">
    <source>
        <dbReference type="SAM" id="MobiDB-lite"/>
    </source>
</evidence>
<feature type="compositionally biased region" description="Low complexity" evidence="1">
    <location>
        <begin position="67"/>
        <end position="79"/>
    </location>
</feature>
<keyword evidence="2" id="KW-1133">Transmembrane helix</keyword>
<feature type="region of interest" description="Disordered" evidence="1">
    <location>
        <begin position="60"/>
        <end position="79"/>
    </location>
</feature>
<protein>
    <submittedName>
        <fullName evidence="3">Uncharacterized protein</fullName>
    </submittedName>
</protein>
<evidence type="ECO:0000313" key="3">
    <source>
        <dbReference type="EMBL" id="KAL3780570.1"/>
    </source>
</evidence>
<feature type="transmembrane region" description="Helical" evidence="2">
    <location>
        <begin position="27"/>
        <end position="47"/>
    </location>
</feature>
<name>A0ABD3P277_9STRA</name>
<comment type="caution">
    <text evidence="3">The sequence shown here is derived from an EMBL/GenBank/DDBJ whole genome shotgun (WGS) entry which is preliminary data.</text>
</comment>
<proteinExistence type="predicted"/>